<dbReference type="GO" id="GO:0022857">
    <property type="term" value="F:transmembrane transporter activity"/>
    <property type="evidence" value="ECO:0007669"/>
    <property type="project" value="InterPro"/>
</dbReference>
<dbReference type="PANTHER" id="PTHR43791">
    <property type="entry name" value="PERMEASE-RELATED"/>
    <property type="match status" value="1"/>
</dbReference>
<dbReference type="FunFam" id="1.20.1250.20:FF:000064">
    <property type="entry name" value="MFS allantoate transporter"/>
    <property type="match status" value="1"/>
</dbReference>
<feature type="transmembrane region" description="Helical" evidence="8">
    <location>
        <begin position="105"/>
        <end position="129"/>
    </location>
</feature>
<dbReference type="SUPFAM" id="SSF103473">
    <property type="entry name" value="MFS general substrate transporter"/>
    <property type="match status" value="1"/>
</dbReference>
<evidence type="ECO:0000313" key="10">
    <source>
        <dbReference type="Proteomes" id="UP000249497"/>
    </source>
</evidence>
<evidence type="ECO:0000313" key="9">
    <source>
        <dbReference type="EMBL" id="RAH82099.1"/>
    </source>
</evidence>
<feature type="transmembrane region" description="Helical" evidence="8">
    <location>
        <begin position="229"/>
        <end position="249"/>
    </location>
</feature>
<reference evidence="9 10" key="1">
    <citation type="submission" date="2018-02" db="EMBL/GenBank/DDBJ databases">
        <title>The genomes of Aspergillus section Nigri reveals drivers in fungal speciation.</title>
        <authorList>
            <consortium name="DOE Joint Genome Institute"/>
            <person name="Vesth T.C."/>
            <person name="Nybo J."/>
            <person name="Theobald S."/>
            <person name="Brandl J."/>
            <person name="Frisvad J.C."/>
            <person name="Nielsen K.F."/>
            <person name="Lyhne E.K."/>
            <person name="Kogle M.E."/>
            <person name="Kuo A."/>
            <person name="Riley R."/>
            <person name="Clum A."/>
            <person name="Nolan M."/>
            <person name="Lipzen A."/>
            <person name="Salamov A."/>
            <person name="Henrissat B."/>
            <person name="Wiebenga A."/>
            <person name="De vries R.P."/>
            <person name="Grigoriev I.V."/>
            <person name="Mortensen U.H."/>
            <person name="Andersen M.R."/>
            <person name="Baker S.E."/>
        </authorList>
    </citation>
    <scope>NUCLEOTIDE SEQUENCE [LARGE SCALE GENOMIC DNA]</scope>
    <source>
        <strain evidence="9 10">CBS 114.51</strain>
    </source>
</reference>
<evidence type="ECO:0000256" key="7">
    <source>
        <dbReference type="SAM" id="MobiDB-lite"/>
    </source>
</evidence>
<sequence length="561" mass="62296">MVRPEEVGHGKHAQDEQIESVEAAPLQTEVRPTEPEVDKALELVVEAGRSTVLTPENNARVLRKIDMRLLPILLGIYFLQQLDKSTLSYASVFGLVEKAHLHGQMYSWLGAVVYLVQLVAQPFVAYILVKVPLGKFLAVTTFLWGVSLTCMTPANNFAGLLVCRMFLGLFEAGVPPAFIAITQMWYRRIEQPVRLGSWYAMNGVVYMFGSLITYGLGHIHSSVFEPYQIIFLFFGLLTIVFSVVIFYAMPDSPVQSKFLGEEDKLLTIERLRMNQQGLETHVWKWEHVKEACLDLKSYFWFAFTFSISIPSGGISTFGPLIIEAFGFNQFQTILFNIPFGAVQLVATMGGAWLATFLKMKGPVVALLCLPAIAGCVMLLVIPHDGQHNGALLAGYYIVSVYPGISMYIVSLCARSSLTRIAAPLIYSWSAANTAGETKKKIVNGIVLVGQCAGNVLGSNLYTTTDAPLYRRGLRSNLAMFCVLVVLCILNMAYLFFLNKKHERQRVSMGKSAKIVDHSMQAVGAAEGDKLDESVHVQAGVMEDNAFKDLTDWLNEDFVYVY</sequence>
<dbReference type="Pfam" id="PF07690">
    <property type="entry name" value="MFS_1"/>
    <property type="match status" value="1"/>
</dbReference>
<dbReference type="RefSeq" id="XP_025527993.1">
    <property type="nucleotide sequence ID" value="XM_025677756.1"/>
</dbReference>
<dbReference type="InterPro" id="IPR011701">
    <property type="entry name" value="MFS"/>
</dbReference>
<feature type="transmembrane region" description="Helical" evidence="8">
    <location>
        <begin position="393"/>
        <end position="413"/>
    </location>
</feature>
<feature type="transmembrane region" description="Helical" evidence="8">
    <location>
        <begin position="136"/>
        <end position="154"/>
    </location>
</feature>
<dbReference type="PANTHER" id="PTHR43791:SF59">
    <property type="entry name" value="TRANSPORTER, PUTATIVE (AFU_ORTHOLOGUE AFUA_1G06550)-RELATED"/>
    <property type="match status" value="1"/>
</dbReference>
<keyword evidence="3 8" id="KW-0812">Transmembrane</keyword>
<organism evidence="9 10">
    <name type="scientific">Aspergillus japonicus CBS 114.51</name>
    <dbReference type="NCBI Taxonomy" id="1448312"/>
    <lineage>
        <taxon>Eukaryota</taxon>
        <taxon>Fungi</taxon>
        <taxon>Dikarya</taxon>
        <taxon>Ascomycota</taxon>
        <taxon>Pezizomycotina</taxon>
        <taxon>Eurotiomycetes</taxon>
        <taxon>Eurotiomycetidae</taxon>
        <taxon>Eurotiales</taxon>
        <taxon>Aspergillaceae</taxon>
        <taxon>Aspergillus</taxon>
        <taxon>Aspergillus subgen. Circumdati</taxon>
    </lineage>
</organism>
<evidence type="ECO:0000256" key="3">
    <source>
        <dbReference type="ARBA" id="ARBA00022692"/>
    </source>
</evidence>
<dbReference type="EMBL" id="KZ824791">
    <property type="protein sequence ID" value="RAH82099.1"/>
    <property type="molecule type" value="Genomic_DNA"/>
</dbReference>
<feature type="transmembrane region" description="Helical" evidence="8">
    <location>
        <begin position="477"/>
        <end position="496"/>
    </location>
</feature>
<evidence type="ECO:0000256" key="1">
    <source>
        <dbReference type="ARBA" id="ARBA00004141"/>
    </source>
</evidence>
<feature type="transmembrane region" description="Helical" evidence="8">
    <location>
        <begin position="363"/>
        <end position="381"/>
    </location>
</feature>
<keyword evidence="2" id="KW-0813">Transport</keyword>
<evidence type="ECO:0000256" key="6">
    <source>
        <dbReference type="ARBA" id="ARBA00037968"/>
    </source>
</evidence>
<feature type="transmembrane region" description="Helical" evidence="8">
    <location>
        <begin position="198"/>
        <end position="217"/>
    </location>
</feature>
<evidence type="ECO:0000256" key="2">
    <source>
        <dbReference type="ARBA" id="ARBA00022448"/>
    </source>
</evidence>
<dbReference type="OrthoDB" id="4454541at2759"/>
<dbReference type="InterPro" id="IPR036259">
    <property type="entry name" value="MFS_trans_sf"/>
</dbReference>
<feature type="region of interest" description="Disordered" evidence="7">
    <location>
        <begin position="1"/>
        <end position="30"/>
    </location>
</feature>
<dbReference type="Gene3D" id="1.20.1250.20">
    <property type="entry name" value="MFS general substrate transporter like domains"/>
    <property type="match status" value="2"/>
</dbReference>
<gene>
    <name evidence="9" type="ORF">BO86DRAFT_88346</name>
</gene>
<keyword evidence="4 8" id="KW-1133">Transmembrane helix</keyword>
<dbReference type="GeneID" id="37181449"/>
<dbReference type="GO" id="GO:0016020">
    <property type="term" value="C:membrane"/>
    <property type="evidence" value="ECO:0007669"/>
    <property type="project" value="UniProtKB-SubCell"/>
</dbReference>
<dbReference type="AlphaFoldDB" id="A0A8T8X3K8"/>
<comment type="similarity">
    <text evidence="6">Belongs to the major facilitator superfamily. Allantoate permease family.</text>
</comment>
<feature type="transmembrane region" description="Helical" evidence="8">
    <location>
        <begin position="298"/>
        <end position="321"/>
    </location>
</feature>
<comment type="subcellular location">
    <subcellularLocation>
        <location evidence="1">Membrane</location>
        <topology evidence="1">Multi-pass membrane protein</topology>
    </subcellularLocation>
</comment>
<evidence type="ECO:0000256" key="5">
    <source>
        <dbReference type="ARBA" id="ARBA00023136"/>
    </source>
</evidence>
<proteinExistence type="inferred from homology"/>
<protein>
    <submittedName>
        <fullName evidence="9">MFS transporter</fullName>
    </submittedName>
</protein>
<evidence type="ECO:0000256" key="8">
    <source>
        <dbReference type="SAM" id="Phobius"/>
    </source>
</evidence>
<feature type="compositionally biased region" description="Basic and acidic residues" evidence="7">
    <location>
        <begin position="1"/>
        <end position="15"/>
    </location>
</feature>
<keyword evidence="5 8" id="KW-0472">Membrane</keyword>
<dbReference type="Proteomes" id="UP000249497">
    <property type="component" value="Unassembled WGS sequence"/>
</dbReference>
<keyword evidence="10" id="KW-1185">Reference proteome</keyword>
<feature type="transmembrane region" description="Helical" evidence="8">
    <location>
        <begin position="333"/>
        <end position="356"/>
    </location>
</feature>
<name>A0A8T8X3K8_ASPJA</name>
<evidence type="ECO:0000256" key="4">
    <source>
        <dbReference type="ARBA" id="ARBA00022989"/>
    </source>
</evidence>
<accession>A0A8T8X3K8</accession>
<feature type="transmembrane region" description="Helical" evidence="8">
    <location>
        <begin position="166"/>
        <end position="186"/>
    </location>
</feature>